<dbReference type="OrthoDB" id="1055148at2759"/>
<keyword evidence="17" id="KW-1185">Reference proteome</keyword>
<gene>
    <name evidence="16" type="ORF">SCHPADRAFT_999963</name>
</gene>
<dbReference type="CDD" id="cd11065">
    <property type="entry name" value="CYP64-like"/>
    <property type="match status" value="1"/>
</dbReference>
<keyword evidence="6 15" id="KW-0812">Transmembrane</keyword>
<dbReference type="InterPro" id="IPR002401">
    <property type="entry name" value="Cyt_P450_E_grp-I"/>
</dbReference>
<protein>
    <submittedName>
        <fullName evidence="16">Cytochrome P450</fullName>
    </submittedName>
</protein>
<dbReference type="PANTHER" id="PTHR46300">
    <property type="entry name" value="P450, PUTATIVE (EUROFUNG)-RELATED-RELATED"/>
    <property type="match status" value="1"/>
</dbReference>
<comment type="similarity">
    <text evidence="4 14">Belongs to the cytochrome P450 family.</text>
</comment>
<evidence type="ECO:0000256" key="3">
    <source>
        <dbReference type="ARBA" id="ARBA00005179"/>
    </source>
</evidence>
<dbReference type="GO" id="GO:0020037">
    <property type="term" value="F:heme binding"/>
    <property type="evidence" value="ECO:0007669"/>
    <property type="project" value="InterPro"/>
</dbReference>
<comment type="cofactor">
    <cofactor evidence="1 13">
        <name>heme</name>
        <dbReference type="ChEBI" id="CHEBI:30413"/>
    </cofactor>
</comment>
<keyword evidence="9 14" id="KW-0560">Oxidoreductase</keyword>
<dbReference type="PRINTS" id="PR00463">
    <property type="entry name" value="EP450I"/>
</dbReference>
<name>A0A0H2REA9_9AGAM</name>
<dbReference type="GO" id="GO:0016705">
    <property type="term" value="F:oxidoreductase activity, acting on paired donors, with incorporation or reduction of molecular oxygen"/>
    <property type="evidence" value="ECO:0007669"/>
    <property type="project" value="InterPro"/>
</dbReference>
<dbReference type="Gene3D" id="1.10.630.10">
    <property type="entry name" value="Cytochrome P450"/>
    <property type="match status" value="1"/>
</dbReference>
<evidence type="ECO:0000313" key="17">
    <source>
        <dbReference type="Proteomes" id="UP000053477"/>
    </source>
</evidence>
<keyword evidence="8 15" id="KW-1133">Transmembrane helix</keyword>
<dbReference type="InterPro" id="IPR036396">
    <property type="entry name" value="Cyt_P450_sf"/>
</dbReference>
<keyword evidence="7 13" id="KW-0479">Metal-binding</keyword>
<dbReference type="EMBL" id="KQ086042">
    <property type="protein sequence ID" value="KLO09892.1"/>
    <property type="molecule type" value="Genomic_DNA"/>
</dbReference>
<dbReference type="GO" id="GO:0004497">
    <property type="term" value="F:monooxygenase activity"/>
    <property type="evidence" value="ECO:0007669"/>
    <property type="project" value="UniProtKB-KW"/>
</dbReference>
<evidence type="ECO:0000256" key="5">
    <source>
        <dbReference type="ARBA" id="ARBA00022617"/>
    </source>
</evidence>
<dbReference type="PANTHER" id="PTHR46300:SF2">
    <property type="entry name" value="CYTOCHROME P450 MONOOXYGENASE ALNH-RELATED"/>
    <property type="match status" value="1"/>
</dbReference>
<keyword evidence="11 14" id="KW-0503">Monooxygenase</keyword>
<dbReference type="Proteomes" id="UP000053477">
    <property type="component" value="Unassembled WGS sequence"/>
</dbReference>
<comment type="subcellular location">
    <subcellularLocation>
        <location evidence="2">Membrane</location>
    </subcellularLocation>
</comment>
<evidence type="ECO:0000256" key="1">
    <source>
        <dbReference type="ARBA" id="ARBA00001971"/>
    </source>
</evidence>
<keyword evidence="12 15" id="KW-0472">Membrane</keyword>
<dbReference type="InterPro" id="IPR017972">
    <property type="entry name" value="Cyt_P450_CS"/>
</dbReference>
<proteinExistence type="inferred from homology"/>
<dbReference type="InterPro" id="IPR050364">
    <property type="entry name" value="Cytochrome_P450_fung"/>
</dbReference>
<evidence type="ECO:0000256" key="11">
    <source>
        <dbReference type="ARBA" id="ARBA00023033"/>
    </source>
</evidence>
<dbReference type="STRING" id="27342.A0A0H2REA9"/>
<feature type="transmembrane region" description="Helical" evidence="15">
    <location>
        <begin position="24"/>
        <end position="43"/>
    </location>
</feature>
<dbReference type="SUPFAM" id="SSF48264">
    <property type="entry name" value="Cytochrome P450"/>
    <property type="match status" value="1"/>
</dbReference>
<evidence type="ECO:0000313" key="16">
    <source>
        <dbReference type="EMBL" id="KLO09892.1"/>
    </source>
</evidence>
<dbReference type="GO" id="GO:0016020">
    <property type="term" value="C:membrane"/>
    <property type="evidence" value="ECO:0007669"/>
    <property type="project" value="UniProtKB-SubCell"/>
</dbReference>
<dbReference type="InterPro" id="IPR001128">
    <property type="entry name" value="Cyt_P450"/>
</dbReference>
<evidence type="ECO:0000256" key="4">
    <source>
        <dbReference type="ARBA" id="ARBA00010617"/>
    </source>
</evidence>
<dbReference type="AlphaFoldDB" id="A0A0H2REA9"/>
<dbReference type="GO" id="GO:0005506">
    <property type="term" value="F:iron ion binding"/>
    <property type="evidence" value="ECO:0007669"/>
    <property type="project" value="InterPro"/>
</dbReference>
<evidence type="ECO:0000256" key="14">
    <source>
        <dbReference type="RuleBase" id="RU000461"/>
    </source>
</evidence>
<evidence type="ECO:0000256" key="13">
    <source>
        <dbReference type="PIRSR" id="PIRSR602401-1"/>
    </source>
</evidence>
<comment type="pathway">
    <text evidence="3">Secondary metabolite biosynthesis.</text>
</comment>
<reference evidence="16 17" key="1">
    <citation type="submission" date="2015-04" db="EMBL/GenBank/DDBJ databases">
        <title>Complete genome sequence of Schizopora paradoxa KUC8140, a cosmopolitan wood degrader in East Asia.</title>
        <authorList>
            <consortium name="DOE Joint Genome Institute"/>
            <person name="Min B."/>
            <person name="Park H."/>
            <person name="Jang Y."/>
            <person name="Kim J.-J."/>
            <person name="Kim K.H."/>
            <person name="Pangilinan J."/>
            <person name="Lipzen A."/>
            <person name="Riley R."/>
            <person name="Grigoriev I.V."/>
            <person name="Spatafora J.W."/>
            <person name="Choi I.-G."/>
        </authorList>
    </citation>
    <scope>NUCLEOTIDE SEQUENCE [LARGE SCALE GENOMIC DNA]</scope>
    <source>
        <strain evidence="16 17">KUC8140</strain>
    </source>
</reference>
<sequence>MGARQVCYICRALRQMTARYAPTYSPRASTGFVAVSLLVAGILRRRFAQPKQLPCPPGPKRLPLIGNFLQLLSKPLYKVSVEWGKEYGDLIYLESFGQKILIINSYEHARNLLDRRSSIYSSRPHTIMANDAEDWAWLTTFIPYGDIFKRHRSYQQRFLGSYHAVDYREIQLRETLGLLKAILRDPEEYGTHVESLPGSVILMNVYGHKVEKNDRYVQIAKLGANYSGDAEGYMFLDVFPWLQYLPEWFPWVDFPRVAREAREISYAMRYEPYRDAKKKFERGDLKECMTSVYLGENTREDGSLVDEDVFLAAIGTLYMGGVETSVSGIMTFFLQMLQNPEVQRAAQKEIDEVVGTDRLPTFDDIDALPYVHGVCFEVFRLAAIIPLIVPHYTTEEDVYQGYRIPAGTSVITNAWAMANNPDYFPEPLKFRPERWLPQSDAKIVQGPRPNDFIFGFGRRACPGQEWAERLIFIVTASILATFNIERAIGEDGSPIAPNEEYSLGFIRQLRQSKCKITPRSPKAASLIENSFQ</sequence>
<evidence type="ECO:0000256" key="12">
    <source>
        <dbReference type="ARBA" id="ARBA00023136"/>
    </source>
</evidence>
<evidence type="ECO:0000256" key="6">
    <source>
        <dbReference type="ARBA" id="ARBA00022692"/>
    </source>
</evidence>
<evidence type="ECO:0000256" key="10">
    <source>
        <dbReference type="ARBA" id="ARBA00023004"/>
    </source>
</evidence>
<evidence type="ECO:0000256" key="2">
    <source>
        <dbReference type="ARBA" id="ARBA00004370"/>
    </source>
</evidence>
<keyword evidence="5 13" id="KW-0349">Heme</keyword>
<evidence type="ECO:0000256" key="9">
    <source>
        <dbReference type="ARBA" id="ARBA00023002"/>
    </source>
</evidence>
<evidence type="ECO:0000256" key="15">
    <source>
        <dbReference type="SAM" id="Phobius"/>
    </source>
</evidence>
<dbReference type="PROSITE" id="PS00086">
    <property type="entry name" value="CYTOCHROME_P450"/>
    <property type="match status" value="1"/>
</dbReference>
<keyword evidence="10 13" id="KW-0408">Iron</keyword>
<evidence type="ECO:0000256" key="7">
    <source>
        <dbReference type="ARBA" id="ARBA00022723"/>
    </source>
</evidence>
<dbReference type="Pfam" id="PF00067">
    <property type="entry name" value="p450"/>
    <property type="match status" value="1"/>
</dbReference>
<organism evidence="16 17">
    <name type="scientific">Schizopora paradoxa</name>
    <dbReference type="NCBI Taxonomy" id="27342"/>
    <lineage>
        <taxon>Eukaryota</taxon>
        <taxon>Fungi</taxon>
        <taxon>Dikarya</taxon>
        <taxon>Basidiomycota</taxon>
        <taxon>Agaricomycotina</taxon>
        <taxon>Agaricomycetes</taxon>
        <taxon>Hymenochaetales</taxon>
        <taxon>Schizoporaceae</taxon>
        <taxon>Schizopora</taxon>
    </lineage>
</organism>
<evidence type="ECO:0000256" key="8">
    <source>
        <dbReference type="ARBA" id="ARBA00022989"/>
    </source>
</evidence>
<accession>A0A0H2REA9</accession>
<feature type="binding site" description="axial binding residue" evidence="13">
    <location>
        <position position="461"/>
    </location>
    <ligand>
        <name>heme</name>
        <dbReference type="ChEBI" id="CHEBI:30413"/>
    </ligand>
    <ligandPart>
        <name>Fe</name>
        <dbReference type="ChEBI" id="CHEBI:18248"/>
    </ligandPart>
</feature>
<dbReference type="InParanoid" id="A0A0H2REA9"/>